<keyword evidence="1" id="KW-1133">Transmembrane helix</keyword>
<dbReference type="HOGENOM" id="CLU_1270057_0_0_11"/>
<evidence type="ECO:0000313" key="3">
    <source>
        <dbReference type="Proteomes" id="UP000007882"/>
    </source>
</evidence>
<dbReference type="Pfam" id="PF20128">
    <property type="entry name" value="DUF6518"/>
    <property type="match status" value="1"/>
</dbReference>
<feature type="transmembrane region" description="Helical" evidence="1">
    <location>
        <begin position="14"/>
        <end position="35"/>
    </location>
</feature>
<dbReference type="AlphaFoldDB" id="I0H8G3"/>
<accession>I0H8G3</accession>
<feature type="transmembrane region" description="Helical" evidence="1">
    <location>
        <begin position="113"/>
        <end position="132"/>
    </location>
</feature>
<keyword evidence="1" id="KW-0472">Membrane</keyword>
<reference evidence="2 3" key="1">
    <citation type="submission" date="2012-02" db="EMBL/GenBank/DDBJ databases">
        <title>Complete genome sequence of Actinoplanes missouriensis 431 (= NBRC 102363).</title>
        <authorList>
            <person name="Ohnishi Y."/>
            <person name="Ishikawa J."/>
            <person name="Sekine M."/>
            <person name="Hosoyama A."/>
            <person name="Harada T."/>
            <person name="Narita H."/>
            <person name="Hata T."/>
            <person name="Konno Y."/>
            <person name="Tutikane K."/>
            <person name="Fujita N."/>
            <person name="Horinouchi S."/>
            <person name="Hayakawa M."/>
        </authorList>
    </citation>
    <scope>NUCLEOTIDE SEQUENCE [LARGE SCALE GENOMIC DNA]</scope>
    <source>
        <strain evidence="3">ATCC 14538 / DSM 43046 / CBS 188.64 / JCM 3121 / NBRC 102363 / NCIMB 12654 / NRRL B-3342 / UNCC 431</strain>
    </source>
</reference>
<dbReference type="Proteomes" id="UP000007882">
    <property type="component" value="Chromosome"/>
</dbReference>
<evidence type="ECO:0000256" key="1">
    <source>
        <dbReference type="SAM" id="Phobius"/>
    </source>
</evidence>
<dbReference type="PATRIC" id="fig|512565.3.peg.4065"/>
<dbReference type="KEGG" id="ams:AMIS_40800"/>
<sequence>MGGDGVRGGEGRPALRHAVAVLAGALAFGMIAALIKGDRYGLRDTIGNLSTPWLLVAFLPALHTRDPRRGAVTGLAATLTALLGFYLVVAVTTDDHMPTLQTHLEHVLRKNRLWLIAGVFSGPVMGALGALVRGSAADVWRAALRVTGLLLVLEPVVIVAARVVPGWREVIHWTLDAAPYLVEAVLGVIILVATLPGRRGGTARLFGRQQSARDPLD</sequence>
<dbReference type="RefSeq" id="WP_014444194.1">
    <property type="nucleotide sequence ID" value="NC_017093.1"/>
</dbReference>
<evidence type="ECO:0000313" key="2">
    <source>
        <dbReference type="EMBL" id="BAL89300.1"/>
    </source>
</evidence>
<dbReference type="STRING" id="512565.AMIS_40800"/>
<proteinExistence type="predicted"/>
<feature type="transmembrane region" description="Helical" evidence="1">
    <location>
        <begin position="177"/>
        <end position="195"/>
    </location>
</feature>
<gene>
    <name evidence="2" type="ordered locus">AMIS_40800</name>
</gene>
<keyword evidence="1" id="KW-0812">Transmembrane</keyword>
<organism evidence="2 3">
    <name type="scientific">Actinoplanes missouriensis (strain ATCC 14538 / DSM 43046 / CBS 188.64 / JCM 3121 / NBRC 102363 / NCIMB 12654 / NRRL B-3342 / UNCC 431)</name>
    <dbReference type="NCBI Taxonomy" id="512565"/>
    <lineage>
        <taxon>Bacteria</taxon>
        <taxon>Bacillati</taxon>
        <taxon>Actinomycetota</taxon>
        <taxon>Actinomycetes</taxon>
        <taxon>Micromonosporales</taxon>
        <taxon>Micromonosporaceae</taxon>
        <taxon>Actinoplanes</taxon>
    </lineage>
</organism>
<protein>
    <submittedName>
        <fullName evidence="2">Uncharacterized protein</fullName>
    </submittedName>
</protein>
<feature type="transmembrane region" description="Helical" evidence="1">
    <location>
        <begin position="72"/>
        <end position="93"/>
    </location>
</feature>
<dbReference type="EMBL" id="AP012319">
    <property type="protein sequence ID" value="BAL89300.1"/>
    <property type="molecule type" value="Genomic_DNA"/>
</dbReference>
<feature type="transmembrane region" description="Helical" evidence="1">
    <location>
        <begin position="144"/>
        <end position="165"/>
    </location>
</feature>
<dbReference type="OrthoDB" id="3295819at2"/>
<name>I0H8G3_ACTM4</name>
<dbReference type="InterPro" id="IPR045393">
    <property type="entry name" value="DUF6518"/>
</dbReference>
<keyword evidence="3" id="KW-1185">Reference proteome</keyword>